<accession>A0A3P6UCM8</accession>
<evidence type="ECO:0000313" key="4">
    <source>
        <dbReference type="Proteomes" id="UP000277928"/>
    </source>
</evidence>
<proteinExistence type="predicted"/>
<dbReference type="AlphaFoldDB" id="A0A3P6UCM8"/>
<evidence type="ECO:0000313" key="3">
    <source>
        <dbReference type="EMBL" id="VDK76748.1"/>
    </source>
</evidence>
<name>A0A3P6UCM8_LITSI</name>
<keyword evidence="4" id="KW-1185">Reference proteome</keyword>
<evidence type="ECO:0000256" key="1">
    <source>
        <dbReference type="SAM" id="Coils"/>
    </source>
</evidence>
<gene>
    <name evidence="3" type="ORF">NLS_LOCUS3388</name>
</gene>
<dbReference type="OMA" id="ILLQRAH"/>
<reference evidence="3 4" key="1">
    <citation type="submission" date="2018-08" db="EMBL/GenBank/DDBJ databases">
        <authorList>
            <person name="Laetsch R D."/>
            <person name="Stevens L."/>
            <person name="Kumar S."/>
            <person name="Blaxter L. M."/>
        </authorList>
    </citation>
    <scope>NUCLEOTIDE SEQUENCE [LARGE SCALE GENOMIC DNA]</scope>
</reference>
<evidence type="ECO:0000256" key="2">
    <source>
        <dbReference type="SAM" id="MobiDB-lite"/>
    </source>
</evidence>
<feature type="coiled-coil region" evidence="1">
    <location>
        <begin position="264"/>
        <end position="326"/>
    </location>
</feature>
<organism evidence="3 4">
    <name type="scientific">Litomosoides sigmodontis</name>
    <name type="common">Filarial nematode worm</name>
    <dbReference type="NCBI Taxonomy" id="42156"/>
    <lineage>
        <taxon>Eukaryota</taxon>
        <taxon>Metazoa</taxon>
        <taxon>Ecdysozoa</taxon>
        <taxon>Nematoda</taxon>
        <taxon>Chromadorea</taxon>
        <taxon>Rhabditida</taxon>
        <taxon>Spirurina</taxon>
        <taxon>Spiruromorpha</taxon>
        <taxon>Filarioidea</taxon>
        <taxon>Onchocercidae</taxon>
        <taxon>Litomosoides</taxon>
    </lineage>
</organism>
<sequence>MSSGNITKDSDVERNFIYEANDRDSRDATIDSLTGEAKSLLNIHQPTQVDVFQREQTPVDCRNSVLTPSTIKHTRNVPSDATPVAAAFSEGMLSMPHRRTYLNIAEIKEENKQLKAEVFDLKSQLFVLKRSLPSIVNNEGRDFTEEYLKMQTELDNEKVLRVEMEQKWYSEKKKSDEERAKFESERKDWEKNRERLLMDKDELAAELKGFHQQLSERYGERDDGNESQGDSSLSTISLISERGMEIEKLRSVVLQQSVDEKKLRLKMEHDIIQLQDQLKLAQDDLAKQTAHYTKEKTLCETLKAEIANLQETANRAKQEVEYQKQIFEEELAKAHATNEVALNKRDRTIRILLKKLKSGDAETSSSLKERNNSCSLHRDVANLNPYAQGILDQINEFTAENDAIRKKVIEWGTVNIDLTSEIESNETPSAEDESSEWNTKRCERENEKLAAFLAQNKTVPDDLNEEELGGKLALFDAVNGSGEGYLNEELNNTARSVGASEMLNITSAADLLGKSLVLTEDLGEAKKMLSVLQSACTRLFEKLRGSANFLQTLLDELGAGDRGRDVIAEIQALCIDLDQSVAVAINASRNVEAAEESMGELSAHLQRSLLNCSFGISSVPSSENQQNASALSRVHKAYRQLNTDLANEKMRANEAVELNEKLKAHVGDLEESKQKLIDELHELKKKLAEKEDETISSKTQLQCKNQQCGELNEKVQQLQQKVKTKETLIAEKEAEMKQLIDQMTKRCRELEIQIAENDHVLRMKDESIKKLVTDIQNYSDQLLSSNSELAHYRKEITELDNKMCGLINTVKETLGIVEDPIDKPTVESTSADIAALAQLSQIGADLEEFTKISHYIADLRNQVVKLQQNLDLCEESRNALNLKCRGLSDQNAHLEAKYNETKQKLLTLQHQIQVEKESVKVMEKDLQHLKSENSCVKENNERLTNMLMNIEAKYEELSSKLNRSSLSDKQYSERYTMTIGTMTAVSSHDFMELTNKVKKVSSFTKRMYALAAQWDDEIAVTRGVSSKSIDLDDLYHTYARILKGFSDGVNEMRDKIISEEAKLKLYVSENQNLHQIRTESSRSNQDELENSYSTGLNVSQNEPVSVDLRTLCNDANQIVQKLKAVANGSNKTEVLEVLSNMRSLRFQIDSLRRYSQHIEKTKEDVAPVNYDFEEESRPFSVEALQLENERLQSMLTDAKILLQRAHERLSKLPNSTDMCEQILREMNEISKAMKATTREVHRIGRRNKCKKP</sequence>
<feature type="coiled-coil region" evidence="1">
    <location>
        <begin position="97"/>
        <end position="124"/>
    </location>
</feature>
<feature type="coiled-coil region" evidence="1">
    <location>
        <begin position="856"/>
        <end position="960"/>
    </location>
</feature>
<keyword evidence="1" id="KW-0175">Coiled coil</keyword>
<dbReference type="Proteomes" id="UP000277928">
    <property type="component" value="Unassembled WGS sequence"/>
</dbReference>
<feature type="region of interest" description="Disordered" evidence="2">
    <location>
        <begin position="1076"/>
        <end position="1096"/>
    </location>
</feature>
<feature type="coiled-coil region" evidence="1">
    <location>
        <begin position="172"/>
        <end position="206"/>
    </location>
</feature>
<protein>
    <submittedName>
        <fullName evidence="3">Uncharacterized protein</fullName>
    </submittedName>
</protein>
<dbReference type="STRING" id="42156.A0A3P6UCM8"/>
<feature type="coiled-coil region" evidence="1">
    <location>
        <begin position="655"/>
        <end position="802"/>
    </location>
</feature>
<dbReference type="OrthoDB" id="5823734at2759"/>
<dbReference type="EMBL" id="UYRX01000182">
    <property type="protein sequence ID" value="VDK76748.1"/>
    <property type="molecule type" value="Genomic_DNA"/>
</dbReference>
<feature type="coiled-coil region" evidence="1">
    <location>
        <begin position="1181"/>
        <end position="1239"/>
    </location>
</feature>